<protein>
    <submittedName>
        <fullName evidence="3">HisA/HisF family protein</fullName>
    </submittedName>
</protein>
<name>A0A7J3M1D2_ARCFL</name>
<comment type="similarity">
    <text evidence="1 2">Belongs to the HisA/HisF family.</text>
</comment>
<gene>
    <name evidence="3" type="ORF">ENT52_02595</name>
</gene>
<dbReference type="GO" id="GO:0003949">
    <property type="term" value="F:1-(5-phosphoribosyl)-5-[(5-phosphoribosylamino)methylideneamino]imidazole-4-carboxamide isomerase activity"/>
    <property type="evidence" value="ECO:0007669"/>
    <property type="project" value="InterPro"/>
</dbReference>
<dbReference type="PANTHER" id="PTHR43090:SF2">
    <property type="entry name" value="1-(5-PHOSPHORIBOSYL)-5-[(5-PHOSPHORIBOSYLAMINO)METHYLIDENEAMINO] IMIDAZOLE-4-CARBOXAMIDE ISOMERASE"/>
    <property type="match status" value="1"/>
</dbReference>
<dbReference type="PANTHER" id="PTHR43090">
    <property type="entry name" value="1-(5-PHOSPHORIBOSYL)-5-[(5-PHOSPHORIBOSYLAMINO)METHYLIDENEAMINO] IMIDAZOLE-4-CARBOXAMIDE ISOMERASE"/>
    <property type="match status" value="1"/>
</dbReference>
<evidence type="ECO:0000256" key="2">
    <source>
        <dbReference type="RuleBase" id="RU003657"/>
    </source>
</evidence>
<dbReference type="GO" id="GO:0005737">
    <property type="term" value="C:cytoplasm"/>
    <property type="evidence" value="ECO:0007669"/>
    <property type="project" value="TreeGrafter"/>
</dbReference>
<dbReference type="Gene3D" id="3.20.20.70">
    <property type="entry name" value="Aldolase class I"/>
    <property type="match status" value="1"/>
</dbReference>
<dbReference type="InterPro" id="IPR013785">
    <property type="entry name" value="Aldolase_TIM"/>
</dbReference>
<accession>A0A7J3M1D2</accession>
<dbReference type="GO" id="GO:0000105">
    <property type="term" value="P:L-histidine biosynthetic process"/>
    <property type="evidence" value="ECO:0007669"/>
    <property type="project" value="UniProtKB-KW"/>
</dbReference>
<evidence type="ECO:0000313" key="3">
    <source>
        <dbReference type="EMBL" id="HGT82599.1"/>
    </source>
</evidence>
<dbReference type="InterPro" id="IPR011060">
    <property type="entry name" value="RibuloseP-bd_barrel"/>
</dbReference>
<dbReference type="InterPro" id="IPR044524">
    <property type="entry name" value="Isoase_HisA-like"/>
</dbReference>
<dbReference type="SUPFAM" id="SSF51366">
    <property type="entry name" value="Ribulose-phoshate binding barrel"/>
    <property type="match status" value="1"/>
</dbReference>
<comment type="caution">
    <text evidence="3">The sequence shown here is derived from an EMBL/GenBank/DDBJ whole genome shotgun (WGS) entry which is preliminary data.</text>
</comment>
<organism evidence="3">
    <name type="scientific">Archaeoglobus fulgidus</name>
    <dbReference type="NCBI Taxonomy" id="2234"/>
    <lineage>
        <taxon>Archaea</taxon>
        <taxon>Methanobacteriati</taxon>
        <taxon>Methanobacteriota</taxon>
        <taxon>Archaeoglobi</taxon>
        <taxon>Archaeoglobales</taxon>
        <taxon>Archaeoglobaceae</taxon>
        <taxon>Archaeoglobus</taxon>
    </lineage>
</organism>
<keyword evidence="2" id="KW-0028">Amino-acid biosynthesis</keyword>
<proteinExistence type="inferred from homology"/>
<dbReference type="EMBL" id="DSYZ01000058">
    <property type="protein sequence ID" value="HGT82599.1"/>
    <property type="molecule type" value="Genomic_DNA"/>
</dbReference>
<evidence type="ECO:0000256" key="1">
    <source>
        <dbReference type="ARBA" id="ARBA00009667"/>
    </source>
</evidence>
<keyword evidence="2" id="KW-0368">Histidine biosynthesis</keyword>
<dbReference type="AlphaFoldDB" id="A0A7J3M1D2"/>
<dbReference type="Pfam" id="PF00977">
    <property type="entry name" value="His_biosynth"/>
    <property type="match status" value="1"/>
</dbReference>
<dbReference type="InterPro" id="IPR006062">
    <property type="entry name" value="His_biosynth"/>
</dbReference>
<dbReference type="GO" id="GO:0000162">
    <property type="term" value="P:L-tryptophan biosynthetic process"/>
    <property type="evidence" value="ECO:0007669"/>
    <property type="project" value="TreeGrafter"/>
</dbReference>
<reference evidence="3" key="1">
    <citation type="journal article" date="2020" name="mSystems">
        <title>Genome- and Community-Level Interaction Insights into Carbon Utilization and Element Cycling Functions of Hydrothermarchaeota in Hydrothermal Sediment.</title>
        <authorList>
            <person name="Zhou Z."/>
            <person name="Liu Y."/>
            <person name="Xu W."/>
            <person name="Pan J."/>
            <person name="Luo Z.H."/>
            <person name="Li M."/>
        </authorList>
    </citation>
    <scope>NUCLEOTIDE SEQUENCE [LARGE SCALE GENOMIC DNA]</scope>
    <source>
        <strain evidence="3">SpSt-587</strain>
    </source>
</reference>
<sequence length="225" mass="25512">MKVFFVLDIRKGIAVHAERGEREKYRPIEEKSLILRTSDPISIVDTLRPRFLYVADLDRIVGEGENLQLIEKLANKVEELIADCGFREAKELEGIKFKPVLATETFDITRIDRKCYVSLDFFDKFVDRSQKFKSFVDAIEFLNTLELEGVIVLNIKRVGTLSVDFELISKAVEVSENPVFVGGGVGSLEDLGKLYEIGCKGVLVATAIHKKKLPLDLIRKGYFRP</sequence>
<dbReference type="NCBIfam" id="TIGR00734">
    <property type="entry name" value="hisAF_rel"/>
    <property type="match status" value="1"/>
</dbReference>
<dbReference type="CDD" id="cd04723">
    <property type="entry name" value="HisA_HisF"/>
    <property type="match status" value="1"/>
</dbReference>
<dbReference type="InterPro" id="IPR004650">
    <property type="entry name" value="HisA/F-archaeal"/>
</dbReference>